<dbReference type="EMBL" id="JANJOU010000003">
    <property type="protein sequence ID" value="MCR0981817.1"/>
    <property type="molecule type" value="Genomic_DNA"/>
</dbReference>
<name>A0ABT1X145_9PROT</name>
<evidence type="ECO:0008006" key="3">
    <source>
        <dbReference type="Google" id="ProtNLM"/>
    </source>
</evidence>
<reference evidence="1 2" key="1">
    <citation type="submission" date="2022-06" db="EMBL/GenBank/DDBJ databases">
        <title>Roseomonas CN29.</title>
        <authorList>
            <person name="Cheng Y."/>
            <person name="He X."/>
        </authorList>
    </citation>
    <scope>NUCLEOTIDE SEQUENCE [LARGE SCALE GENOMIC DNA]</scope>
    <source>
        <strain evidence="1 2">CN29</strain>
    </source>
</reference>
<dbReference type="RefSeq" id="WP_257715479.1">
    <property type="nucleotide sequence ID" value="NZ_JANJOU010000003.1"/>
</dbReference>
<accession>A0ABT1X145</accession>
<proteinExistence type="predicted"/>
<comment type="caution">
    <text evidence="1">The sequence shown here is derived from an EMBL/GenBank/DDBJ whole genome shotgun (WGS) entry which is preliminary data.</text>
</comment>
<organism evidence="1 2">
    <name type="scientific">Roseomonas populi</name>
    <dbReference type="NCBI Taxonomy" id="3121582"/>
    <lineage>
        <taxon>Bacteria</taxon>
        <taxon>Pseudomonadati</taxon>
        <taxon>Pseudomonadota</taxon>
        <taxon>Alphaproteobacteria</taxon>
        <taxon>Acetobacterales</taxon>
        <taxon>Roseomonadaceae</taxon>
        <taxon>Roseomonas</taxon>
    </lineage>
</organism>
<keyword evidence="2" id="KW-1185">Reference proteome</keyword>
<gene>
    <name evidence="1" type="ORF">NRP21_07120</name>
</gene>
<evidence type="ECO:0000313" key="2">
    <source>
        <dbReference type="Proteomes" id="UP001524642"/>
    </source>
</evidence>
<protein>
    <recommendedName>
        <fullName evidence="3">RES domain-containing protein</fullName>
    </recommendedName>
</protein>
<dbReference type="Proteomes" id="UP001524642">
    <property type="component" value="Unassembled WGS sequence"/>
</dbReference>
<evidence type="ECO:0000313" key="1">
    <source>
        <dbReference type="EMBL" id="MCR0981817.1"/>
    </source>
</evidence>
<sequence>MSGGRLRKAWRLTTVDDKPWSQGQIIYAPTRSKARAQQLSGALECGWDARSFFRHIRVRRAPECDVRLPSRHPVADTLTPDQLDTVLHAYGGTGRKAGYRDHFCTHPGDLDLLRLAWVEGLFKGPFSSSAFGERYADGTPEQAFFYLTDRGKAVALSCQPEYPTHA</sequence>